<dbReference type="Pfam" id="PF13460">
    <property type="entry name" value="NAD_binding_10"/>
    <property type="match status" value="1"/>
</dbReference>
<dbReference type="Proteomes" id="UP000436483">
    <property type="component" value="Unassembled WGS sequence"/>
</dbReference>
<comment type="caution">
    <text evidence="2">The sequence shown here is derived from an EMBL/GenBank/DDBJ whole genome shotgun (WGS) entry which is preliminary data.</text>
</comment>
<gene>
    <name evidence="2" type="ORF">GR328_21675</name>
</gene>
<dbReference type="InterPro" id="IPR016040">
    <property type="entry name" value="NAD(P)-bd_dom"/>
</dbReference>
<proteinExistence type="predicted"/>
<evidence type="ECO:0000313" key="2">
    <source>
        <dbReference type="EMBL" id="MXQ14021.1"/>
    </source>
</evidence>
<organism evidence="2 3">
    <name type="scientific">Microvirga makkahensis</name>
    <dbReference type="NCBI Taxonomy" id="1128670"/>
    <lineage>
        <taxon>Bacteria</taxon>
        <taxon>Pseudomonadati</taxon>
        <taxon>Pseudomonadota</taxon>
        <taxon>Alphaproteobacteria</taxon>
        <taxon>Hyphomicrobiales</taxon>
        <taxon>Methylobacteriaceae</taxon>
        <taxon>Microvirga</taxon>
    </lineage>
</organism>
<dbReference type="Gene3D" id="3.40.50.720">
    <property type="entry name" value="NAD(P)-binding Rossmann-like Domain"/>
    <property type="match status" value="1"/>
</dbReference>
<dbReference type="RefSeq" id="WP_160887558.1">
    <property type="nucleotide sequence ID" value="NZ_WURB01000025.1"/>
</dbReference>
<dbReference type="EMBL" id="WURB01000025">
    <property type="protein sequence ID" value="MXQ14021.1"/>
    <property type="molecule type" value="Genomic_DNA"/>
</dbReference>
<name>A0A7X3MVI8_9HYPH</name>
<dbReference type="InterPro" id="IPR036291">
    <property type="entry name" value="NAD(P)-bd_dom_sf"/>
</dbReference>
<dbReference type="AlphaFoldDB" id="A0A7X3MVI8"/>
<dbReference type="OrthoDB" id="4420885at2"/>
<dbReference type="PANTHER" id="PTHR43781">
    <property type="entry name" value="SACCHAROPINE DEHYDROGENASE"/>
    <property type="match status" value="1"/>
</dbReference>
<feature type="domain" description="NAD(P)-binding" evidence="1">
    <location>
        <begin position="19"/>
        <end position="103"/>
    </location>
</feature>
<evidence type="ECO:0000259" key="1">
    <source>
        <dbReference type="Pfam" id="PF13460"/>
    </source>
</evidence>
<protein>
    <submittedName>
        <fullName evidence="2">NAD(P)H-binding protein</fullName>
    </submittedName>
</protein>
<dbReference type="PANTHER" id="PTHR43781:SF1">
    <property type="entry name" value="SACCHAROPINE DEHYDROGENASE"/>
    <property type="match status" value="1"/>
</dbReference>
<reference evidence="2 3" key="1">
    <citation type="submission" date="2019-12" db="EMBL/GenBank/DDBJ databases">
        <authorList>
            <person name="Yuan C.-G."/>
        </authorList>
    </citation>
    <scope>NUCLEOTIDE SEQUENCE [LARGE SCALE GENOMIC DNA]</scope>
    <source>
        <strain evidence="2 3">KCTC 23863</strain>
    </source>
</reference>
<sequence>MTAHSTKASKQERTVAVFGAAGHTGRFVVAELRRRSMTPIAVVRDPAKVTEFKERDVEVRGASAEDPDALDRALKGAAAVINCAGPFLATANAVASAALRAGMHYLDVTAEQPSAQATFDKFDHAAQEAGVFVIPAMGFYGGFADLLVTAAMADWNSADEIKVGIALDSWHPTQGTRITGEKNTARRMVVANGQLAPVSQPAAELDWDFPEPFARQTVVELPFSEIVVIARHAHSTEIRTYLNRTALRDVRDPATPVPKPADDAGRSAQVFLVEALVRKGGHIRRIAAQGRDIYAFSAPLICEAVQRILDGRARGNGAQAPGTAFDARDFLNALAPQHLSFTVSDY</sequence>
<dbReference type="SUPFAM" id="SSF51735">
    <property type="entry name" value="NAD(P)-binding Rossmann-fold domains"/>
    <property type="match status" value="1"/>
</dbReference>
<reference evidence="2 3" key="2">
    <citation type="submission" date="2020-01" db="EMBL/GenBank/DDBJ databases">
        <title>Microvirga sp. nov., an arsenate reduction bacterium isolated from Tibet hotspring sediments.</title>
        <authorList>
            <person name="Xian W.-D."/>
            <person name="Li W.-J."/>
        </authorList>
    </citation>
    <scope>NUCLEOTIDE SEQUENCE [LARGE SCALE GENOMIC DNA]</scope>
    <source>
        <strain evidence="2 3">KCTC 23863</strain>
    </source>
</reference>
<keyword evidence="3" id="KW-1185">Reference proteome</keyword>
<evidence type="ECO:0000313" key="3">
    <source>
        <dbReference type="Proteomes" id="UP000436483"/>
    </source>
</evidence>
<accession>A0A7X3MVI8</accession>